<evidence type="ECO:0008006" key="4">
    <source>
        <dbReference type="Google" id="ProtNLM"/>
    </source>
</evidence>
<keyword evidence="3" id="KW-1185">Reference proteome</keyword>
<comment type="caution">
    <text evidence="2">The sequence shown here is derived from an EMBL/GenBank/DDBJ whole genome shotgun (WGS) entry which is preliminary data.</text>
</comment>
<gene>
    <name evidence="2" type="ORF">GCM10009789_57420</name>
</gene>
<evidence type="ECO:0000256" key="1">
    <source>
        <dbReference type="SAM" id="MobiDB-lite"/>
    </source>
</evidence>
<organism evidence="2 3">
    <name type="scientific">Kribbella sancticallisti</name>
    <dbReference type="NCBI Taxonomy" id="460087"/>
    <lineage>
        <taxon>Bacteria</taxon>
        <taxon>Bacillati</taxon>
        <taxon>Actinomycetota</taxon>
        <taxon>Actinomycetes</taxon>
        <taxon>Propionibacteriales</taxon>
        <taxon>Kribbellaceae</taxon>
        <taxon>Kribbella</taxon>
    </lineage>
</organism>
<dbReference type="Proteomes" id="UP001500393">
    <property type="component" value="Unassembled WGS sequence"/>
</dbReference>
<proteinExistence type="predicted"/>
<sequence>MPTTRPPGPGPVFTTGEEGRFMMSSFDPWNYRQDAGYTQGSDIVGYKIAATDGDIGKVDKATYETDSSSIVVDTGPWILGRKVLLPAGVVQSIDTDDEKVYVDRTKEEIKNAPEYDPDLPDGDAESRDRLGNYYRDYYQPGM</sequence>
<dbReference type="SUPFAM" id="SSF50346">
    <property type="entry name" value="PRC-barrel domain"/>
    <property type="match status" value="1"/>
</dbReference>
<protein>
    <recommendedName>
        <fullName evidence="4">PRC-barrel domain containing protein</fullName>
    </recommendedName>
</protein>
<feature type="region of interest" description="Disordered" evidence="1">
    <location>
        <begin position="108"/>
        <end position="131"/>
    </location>
</feature>
<dbReference type="EMBL" id="BAAAOS010000045">
    <property type="protein sequence ID" value="GAA1595993.1"/>
    <property type="molecule type" value="Genomic_DNA"/>
</dbReference>
<accession>A0ABP4Q4C4</accession>
<dbReference type="InterPro" id="IPR011033">
    <property type="entry name" value="PRC_barrel-like_sf"/>
</dbReference>
<dbReference type="InterPro" id="IPR014747">
    <property type="entry name" value="Bac_photo_RC_H_C"/>
</dbReference>
<evidence type="ECO:0000313" key="2">
    <source>
        <dbReference type="EMBL" id="GAA1595993.1"/>
    </source>
</evidence>
<evidence type="ECO:0000313" key="3">
    <source>
        <dbReference type="Proteomes" id="UP001500393"/>
    </source>
</evidence>
<name>A0ABP4Q4C4_9ACTN</name>
<reference evidence="3" key="1">
    <citation type="journal article" date="2019" name="Int. J. Syst. Evol. Microbiol.">
        <title>The Global Catalogue of Microorganisms (GCM) 10K type strain sequencing project: providing services to taxonomists for standard genome sequencing and annotation.</title>
        <authorList>
            <consortium name="The Broad Institute Genomics Platform"/>
            <consortium name="The Broad Institute Genome Sequencing Center for Infectious Disease"/>
            <person name="Wu L."/>
            <person name="Ma J."/>
        </authorList>
    </citation>
    <scope>NUCLEOTIDE SEQUENCE [LARGE SCALE GENOMIC DNA]</scope>
    <source>
        <strain evidence="3">JCM 14969</strain>
    </source>
</reference>
<dbReference type="Gene3D" id="3.90.50.10">
    <property type="entry name" value="Photosynthetic Reaction Center, subunit H, domain 2"/>
    <property type="match status" value="1"/>
</dbReference>